<dbReference type="EMBL" id="FNDJ01000023">
    <property type="protein sequence ID" value="SDL19909.1"/>
    <property type="molecule type" value="Genomic_DNA"/>
</dbReference>
<dbReference type="Pfam" id="PF07690">
    <property type="entry name" value="MFS_1"/>
    <property type="match status" value="1"/>
</dbReference>
<reference evidence="10 11" key="1">
    <citation type="submission" date="2016-10" db="EMBL/GenBank/DDBJ databases">
        <authorList>
            <person name="de Groot N.N."/>
        </authorList>
    </citation>
    <scope>NUCLEOTIDE SEQUENCE [LARGE SCALE GENOMIC DNA]</scope>
    <source>
        <strain evidence="10 11">CGMCC 4.6533</strain>
    </source>
</reference>
<keyword evidence="4 8" id="KW-0812">Transmembrane</keyword>
<dbReference type="InterPro" id="IPR036259">
    <property type="entry name" value="MFS_trans_sf"/>
</dbReference>
<keyword evidence="2" id="KW-0813">Transport</keyword>
<keyword evidence="3" id="KW-1003">Cell membrane</keyword>
<keyword evidence="5 8" id="KW-1133">Transmembrane helix</keyword>
<dbReference type="SUPFAM" id="SSF103473">
    <property type="entry name" value="MFS general substrate transporter"/>
    <property type="match status" value="1"/>
</dbReference>
<feature type="transmembrane region" description="Helical" evidence="8">
    <location>
        <begin position="235"/>
        <end position="265"/>
    </location>
</feature>
<evidence type="ECO:0000313" key="10">
    <source>
        <dbReference type="EMBL" id="SDL19909.1"/>
    </source>
</evidence>
<feature type="domain" description="Major facilitator superfamily (MFS) profile" evidence="9">
    <location>
        <begin position="31"/>
        <end position="387"/>
    </location>
</feature>
<dbReference type="GO" id="GO:0005886">
    <property type="term" value="C:plasma membrane"/>
    <property type="evidence" value="ECO:0007669"/>
    <property type="project" value="UniProtKB-SubCell"/>
</dbReference>
<organism evidence="10 11">
    <name type="scientific">Nonomuraea jiangxiensis</name>
    <dbReference type="NCBI Taxonomy" id="633440"/>
    <lineage>
        <taxon>Bacteria</taxon>
        <taxon>Bacillati</taxon>
        <taxon>Actinomycetota</taxon>
        <taxon>Actinomycetes</taxon>
        <taxon>Streptosporangiales</taxon>
        <taxon>Streptosporangiaceae</taxon>
        <taxon>Nonomuraea</taxon>
    </lineage>
</organism>
<dbReference type="STRING" id="633440.SAMN05421869_12374"/>
<feature type="region of interest" description="Disordered" evidence="7">
    <location>
        <begin position="1"/>
        <end position="24"/>
    </location>
</feature>
<feature type="transmembrane region" description="Helical" evidence="8">
    <location>
        <begin position="188"/>
        <end position="207"/>
    </location>
</feature>
<dbReference type="GO" id="GO:0022857">
    <property type="term" value="F:transmembrane transporter activity"/>
    <property type="evidence" value="ECO:0007669"/>
    <property type="project" value="InterPro"/>
</dbReference>
<gene>
    <name evidence="10" type="ORF">SAMN05421869_12374</name>
</gene>
<keyword evidence="6 8" id="KW-0472">Membrane</keyword>
<feature type="transmembrane region" description="Helical" evidence="8">
    <location>
        <begin position="158"/>
        <end position="182"/>
    </location>
</feature>
<evidence type="ECO:0000256" key="6">
    <source>
        <dbReference type="ARBA" id="ARBA00023136"/>
    </source>
</evidence>
<protein>
    <submittedName>
        <fullName evidence="10">Predicted arabinose efflux permease, MFS family</fullName>
    </submittedName>
</protein>
<feature type="transmembrane region" description="Helical" evidence="8">
    <location>
        <begin position="325"/>
        <end position="349"/>
    </location>
</feature>
<feature type="transmembrane region" description="Helical" evidence="8">
    <location>
        <begin position="27"/>
        <end position="47"/>
    </location>
</feature>
<evidence type="ECO:0000256" key="3">
    <source>
        <dbReference type="ARBA" id="ARBA00022475"/>
    </source>
</evidence>
<keyword evidence="11" id="KW-1185">Reference proteome</keyword>
<accession>A0A1G9I3X1</accession>
<dbReference type="InterPro" id="IPR011701">
    <property type="entry name" value="MFS"/>
</dbReference>
<evidence type="ECO:0000256" key="5">
    <source>
        <dbReference type="ARBA" id="ARBA00022989"/>
    </source>
</evidence>
<dbReference type="PANTHER" id="PTHR23517:SF13">
    <property type="entry name" value="MAJOR FACILITATOR SUPERFAMILY MFS_1"/>
    <property type="match status" value="1"/>
</dbReference>
<evidence type="ECO:0000313" key="11">
    <source>
        <dbReference type="Proteomes" id="UP000199202"/>
    </source>
</evidence>
<dbReference type="Proteomes" id="UP000199202">
    <property type="component" value="Unassembled WGS sequence"/>
</dbReference>
<evidence type="ECO:0000256" key="7">
    <source>
        <dbReference type="SAM" id="MobiDB-lite"/>
    </source>
</evidence>
<feature type="transmembrane region" description="Helical" evidence="8">
    <location>
        <begin position="299"/>
        <end position="319"/>
    </location>
</feature>
<evidence type="ECO:0000259" key="9">
    <source>
        <dbReference type="PROSITE" id="PS50850"/>
    </source>
</evidence>
<feature type="transmembrane region" description="Helical" evidence="8">
    <location>
        <begin position="271"/>
        <end position="292"/>
    </location>
</feature>
<dbReference type="PANTHER" id="PTHR23517">
    <property type="entry name" value="RESISTANCE PROTEIN MDTM, PUTATIVE-RELATED-RELATED"/>
    <property type="match status" value="1"/>
</dbReference>
<proteinExistence type="predicted"/>
<dbReference type="PROSITE" id="PS50850">
    <property type="entry name" value="MFS"/>
    <property type="match status" value="1"/>
</dbReference>
<comment type="subcellular location">
    <subcellularLocation>
        <location evidence="1">Cell membrane</location>
        <topology evidence="1">Multi-pass membrane protein</topology>
    </subcellularLocation>
</comment>
<evidence type="ECO:0000256" key="1">
    <source>
        <dbReference type="ARBA" id="ARBA00004651"/>
    </source>
</evidence>
<feature type="transmembrane region" description="Helical" evidence="8">
    <location>
        <begin position="99"/>
        <end position="118"/>
    </location>
</feature>
<dbReference type="AlphaFoldDB" id="A0A1G9I3X1"/>
<dbReference type="OrthoDB" id="3177957at2"/>
<name>A0A1G9I3X1_9ACTN</name>
<dbReference type="InterPro" id="IPR050171">
    <property type="entry name" value="MFS_Transporters"/>
</dbReference>
<evidence type="ECO:0000256" key="4">
    <source>
        <dbReference type="ARBA" id="ARBA00022692"/>
    </source>
</evidence>
<dbReference type="Gene3D" id="1.20.1250.20">
    <property type="entry name" value="MFS general substrate transporter like domains"/>
    <property type="match status" value="1"/>
</dbReference>
<dbReference type="RefSeq" id="WP_090943651.1">
    <property type="nucleotide sequence ID" value="NZ_FNDJ01000023.1"/>
</dbReference>
<dbReference type="InterPro" id="IPR020846">
    <property type="entry name" value="MFS_dom"/>
</dbReference>
<feature type="transmembrane region" description="Helical" evidence="8">
    <location>
        <begin position="361"/>
        <end position="383"/>
    </location>
</feature>
<sequence>MTVGNRGGALPTSHETRAGTRSRQRPYLPRTVGFAGISAAMVAILVAAGAPTPLLPVYQKNWGLAPWHLTLAFGVYAIALLIAILVIGSLSDHVGRRSLMIAALAVELAAMLVFLFAPSIGWLIAARIIQGVATGAASSALSAAVVKLAPERHKKLGALMTGMAPLAGLGIGALFAGILTQLAPDPVYTVWLVLVVVMAIGTVLTVFTPETSSRKPGALASLVPRASVPPQVRSLFAATMPVVISAFMTMALFLGLVPIVMGAVFEARTPLVGALAAFVAFGAGTAVSALTTRVRPHRLRLVGAGALALGAVVFIAGVGTGTLPLLWAAAVSGGAGLGASFSGATRGLVPEVKTHDHARPFTAIYLVGYLAMGIPAIIAGQFAGPSA</sequence>
<evidence type="ECO:0000256" key="8">
    <source>
        <dbReference type="SAM" id="Phobius"/>
    </source>
</evidence>
<feature type="transmembrane region" description="Helical" evidence="8">
    <location>
        <begin position="124"/>
        <end position="146"/>
    </location>
</feature>
<feature type="transmembrane region" description="Helical" evidence="8">
    <location>
        <begin position="67"/>
        <end position="87"/>
    </location>
</feature>
<evidence type="ECO:0000256" key="2">
    <source>
        <dbReference type="ARBA" id="ARBA00022448"/>
    </source>
</evidence>